<evidence type="ECO:0000313" key="4">
    <source>
        <dbReference type="Proteomes" id="UP000216035"/>
    </source>
</evidence>
<comment type="caution">
    <text evidence="3">The sequence shown here is derived from an EMBL/GenBank/DDBJ whole genome shotgun (WGS) entry which is preliminary data.</text>
</comment>
<evidence type="ECO:0000256" key="1">
    <source>
        <dbReference type="SAM" id="MobiDB-lite"/>
    </source>
</evidence>
<dbReference type="Proteomes" id="UP000216035">
    <property type="component" value="Unassembled WGS sequence"/>
</dbReference>
<sequence>MFFVPNFSALGGGVEISTAGVLVCCFLGGDRRKPTKILANGTAAKLIATSNRRRHYATAKQTTAPERPKKNRL</sequence>
<proteinExistence type="predicted"/>
<accession>A0A255ZDI1</accession>
<keyword evidence="2" id="KW-0472">Membrane</keyword>
<name>A0A255ZDI1_9FLAO</name>
<evidence type="ECO:0000256" key="2">
    <source>
        <dbReference type="SAM" id="Phobius"/>
    </source>
</evidence>
<feature type="transmembrane region" description="Helical" evidence="2">
    <location>
        <begin position="6"/>
        <end position="28"/>
    </location>
</feature>
<keyword evidence="2" id="KW-1133">Transmembrane helix</keyword>
<keyword evidence="4" id="KW-1185">Reference proteome</keyword>
<protein>
    <submittedName>
        <fullName evidence="3">Uncharacterized protein</fullName>
    </submittedName>
</protein>
<organism evidence="3 4">
    <name type="scientific">Flavobacterium aurantiibacter</name>
    <dbReference type="NCBI Taxonomy" id="2023067"/>
    <lineage>
        <taxon>Bacteria</taxon>
        <taxon>Pseudomonadati</taxon>
        <taxon>Bacteroidota</taxon>
        <taxon>Flavobacteriia</taxon>
        <taxon>Flavobacteriales</taxon>
        <taxon>Flavobacteriaceae</taxon>
        <taxon>Flavobacterium</taxon>
    </lineage>
</organism>
<feature type="region of interest" description="Disordered" evidence="1">
    <location>
        <begin position="53"/>
        <end position="73"/>
    </location>
</feature>
<dbReference type="AlphaFoldDB" id="A0A255ZDI1"/>
<keyword evidence="2" id="KW-0812">Transmembrane</keyword>
<gene>
    <name evidence="3" type="ORF">CHX27_14055</name>
</gene>
<reference evidence="3 4" key="1">
    <citation type="submission" date="2017-07" db="EMBL/GenBank/DDBJ databases">
        <title>Flavobacterium cyanobacteriorum sp. nov., isolated from cyanobacterial aggregates in a eutrophic lake.</title>
        <authorList>
            <person name="Cai H."/>
        </authorList>
    </citation>
    <scope>NUCLEOTIDE SEQUENCE [LARGE SCALE GENOMIC DNA]</scope>
    <source>
        <strain evidence="3 4">TH167</strain>
    </source>
</reference>
<evidence type="ECO:0000313" key="3">
    <source>
        <dbReference type="EMBL" id="OYQ39617.1"/>
    </source>
</evidence>
<dbReference type="EMBL" id="NOXX01000224">
    <property type="protein sequence ID" value="OYQ39617.1"/>
    <property type="molecule type" value="Genomic_DNA"/>
</dbReference>